<comment type="caution">
    <text evidence="1">The sequence shown here is derived from an EMBL/GenBank/DDBJ whole genome shotgun (WGS) entry which is preliminary data.</text>
</comment>
<organism evidence="1 2">
    <name type="scientific">[Candida] jaroonii</name>
    <dbReference type="NCBI Taxonomy" id="467808"/>
    <lineage>
        <taxon>Eukaryota</taxon>
        <taxon>Fungi</taxon>
        <taxon>Dikarya</taxon>
        <taxon>Ascomycota</taxon>
        <taxon>Saccharomycotina</taxon>
        <taxon>Pichiomycetes</taxon>
        <taxon>Debaryomycetaceae</taxon>
        <taxon>Yamadazyma</taxon>
    </lineage>
</organism>
<sequence length="364" mass="41594">MKFIPRTVFPKYNVPLANLKGHQRAALSDLMHLAPQIDYVLEVRDARAPLASANGLIDKVLAKKPKMVLYNKLDLAVTKPKLIEKFHKERNEDCMFLSAKNTSDVKKLVSRLQTKFGTYEIPPPLGFRVAIVGMPNVGKSSMINSLRQIGMKLRDIVTQKKYKVARTSDYPGLTRKTSEAIKISEDPLIYIYDAPGIMVPSVKDAETMISLALIHSVQSELVDHYIQADYLLYLLNLQNPSGKHYRKFIDHPTNSIDELLVSYAKKSKNYQESKFNIENTARNFVDHFRVGYKVPFAMLEKDTLVESSEKWNDILKTETNRLNESPLIKELGQRLGDDYSGMSKNRKRNAKDRKADLNNMLFKL</sequence>
<reference evidence="1" key="1">
    <citation type="submission" date="2022-06" db="EMBL/GenBank/DDBJ databases">
        <authorList>
            <person name="Legras J.-L."/>
            <person name="Devillers H."/>
            <person name="Grondin C."/>
        </authorList>
    </citation>
    <scope>NUCLEOTIDE SEQUENCE</scope>
    <source>
        <strain evidence="1">CLIB 1444</strain>
    </source>
</reference>
<proteinExistence type="predicted"/>
<name>A0ACA9Y6H7_9ASCO</name>
<dbReference type="EMBL" id="CALSDN010000003">
    <property type="protein sequence ID" value="CAH6720005.1"/>
    <property type="molecule type" value="Genomic_DNA"/>
</dbReference>
<protein>
    <submittedName>
        <fullName evidence="1">Mitochondrial GTPase 1</fullName>
    </submittedName>
</protein>
<accession>A0ACA9Y6H7</accession>
<keyword evidence="2" id="KW-1185">Reference proteome</keyword>
<gene>
    <name evidence="1" type="ORF">CLIB1444_03S02300</name>
</gene>
<evidence type="ECO:0000313" key="1">
    <source>
        <dbReference type="EMBL" id="CAH6720005.1"/>
    </source>
</evidence>
<evidence type="ECO:0000313" key="2">
    <source>
        <dbReference type="Proteomes" id="UP001152531"/>
    </source>
</evidence>
<dbReference type="Proteomes" id="UP001152531">
    <property type="component" value="Unassembled WGS sequence"/>
</dbReference>